<keyword evidence="4" id="KW-1185">Reference proteome</keyword>
<organism evidence="3 4">
    <name type="scientific">Corchorus capsularis</name>
    <name type="common">Jute</name>
    <dbReference type="NCBI Taxonomy" id="210143"/>
    <lineage>
        <taxon>Eukaryota</taxon>
        <taxon>Viridiplantae</taxon>
        <taxon>Streptophyta</taxon>
        <taxon>Embryophyta</taxon>
        <taxon>Tracheophyta</taxon>
        <taxon>Spermatophyta</taxon>
        <taxon>Magnoliopsida</taxon>
        <taxon>eudicotyledons</taxon>
        <taxon>Gunneridae</taxon>
        <taxon>Pentapetalae</taxon>
        <taxon>rosids</taxon>
        <taxon>malvids</taxon>
        <taxon>Malvales</taxon>
        <taxon>Malvaceae</taxon>
        <taxon>Grewioideae</taxon>
        <taxon>Apeibeae</taxon>
        <taxon>Corchorus</taxon>
    </lineage>
</organism>
<dbReference type="Gramene" id="OMO87687">
    <property type="protein sequence ID" value="OMO87687"/>
    <property type="gene ID" value="CCACVL1_08812"/>
</dbReference>
<dbReference type="OrthoDB" id="1839683at2759"/>
<sequence>MASSAKQIILLVAMAASLLAVTQAATVVVGGSENWRYGYNYTEWAANNAPFYFGDALVFKYKKAPAHSVYLMPNLWSYLKCDFSKAKLLANPSQGQGHGYAFVINQWRVFYFASAEGNDCKNGLMKLIVVPWPRY</sequence>
<proteinExistence type="predicted"/>
<dbReference type="Gene3D" id="2.60.40.420">
    <property type="entry name" value="Cupredoxins - blue copper proteins"/>
    <property type="match status" value="1"/>
</dbReference>
<dbReference type="PANTHER" id="PTHR34052">
    <property type="entry name" value="GLYCINE-RICH PROTEIN-LIKE"/>
    <property type="match status" value="1"/>
</dbReference>
<evidence type="ECO:0000313" key="3">
    <source>
        <dbReference type="EMBL" id="OMO87687.1"/>
    </source>
</evidence>
<accession>A0A1R3IYN3</accession>
<dbReference type="AlphaFoldDB" id="A0A1R3IYN3"/>
<reference evidence="3 4" key="1">
    <citation type="submission" date="2013-09" db="EMBL/GenBank/DDBJ databases">
        <title>Corchorus capsularis genome sequencing.</title>
        <authorList>
            <person name="Alam M."/>
            <person name="Haque M.S."/>
            <person name="Islam M.S."/>
            <person name="Emdad E.M."/>
            <person name="Islam M.M."/>
            <person name="Ahmed B."/>
            <person name="Halim A."/>
            <person name="Hossen Q.M.M."/>
            <person name="Hossain M.Z."/>
            <person name="Ahmed R."/>
            <person name="Khan M.M."/>
            <person name="Islam R."/>
            <person name="Rashid M.M."/>
            <person name="Khan S.A."/>
            <person name="Rahman M.S."/>
            <person name="Alam M."/>
        </authorList>
    </citation>
    <scope>NUCLEOTIDE SEQUENCE [LARGE SCALE GENOMIC DNA]</scope>
    <source>
        <strain evidence="4">cv. CVL-1</strain>
        <tissue evidence="3">Whole seedling</tissue>
    </source>
</reference>
<dbReference type="Pfam" id="PF02298">
    <property type="entry name" value="Cu_bind_like"/>
    <property type="match status" value="1"/>
</dbReference>
<protein>
    <submittedName>
        <fullName evidence="3">Plastocyanin-like protein</fullName>
    </submittedName>
</protein>
<evidence type="ECO:0000256" key="1">
    <source>
        <dbReference type="SAM" id="SignalP"/>
    </source>
</evidence>
<dbReference type="STRING" id="210143.A0A1R3IYN3"/>
<evidence type="ECO:0000259" key="2">
    <source>
        <dbReference type="PROSITE" id="PS51485"/>
    </source>
</evidence>
<dbReference type="SUPFAM" id="SSF49503">
    <property type="entry name" value="Cupredoxins"/>
    <property type="match status" value="1"/>
</dbReference>
<dbReference type="GO" id="GO:0009055">
    <property type="term" value="F:electron transfer activity"/>
    <property type="evidence" value="ECO:0007669"/>
    <property type="project" value="InterPro"/>
</dbReference>
<feature type="chain" id="PRO_5012909995" evidence="1">
    <location>
        <begin position="25"/>
        <end position="135"/>
    </location>
</feature>
<dbReference type="OMA" id="GWRAGTN"/>
<dbReference type="PROSITE" id="PS51485">
    <property type="entry name" value="PHYTOCYANIN"/>
    <property type="match status" value="1"/>
</dbReference>
<comment type="caution">
    <text evidence="3">The sequence shown here is derived from an EMBL/GenBank/DDBJ whole genome shotgun (WGS) entry which is preliminary data.</text>
</comment>
<evidence type="ECO:0000313" key="4">
    <source>
        <dbReference type="Proteomes" id="UP000188268"/>
    </source>
</evidence>
<feature type="signal peptide" evidence="1">
    <location>
        <begin position="1"/>
        <end position="24"/>
    </location>
</feature>
<dbReference type="InterPro" id="IPR003245">
    <property type="entry name" value="Phytocyanin_dom"/>
</dbReference>
<dbReference type="EMBL" id="AWWV01009177">
    <property type="protein sequence ID" value="OMO87687.1"/>
    <property type="molecule type" value="Genomic_DNA"/>
</dbReference>
<feature type="domain" description="Phytocyanin" evidence="2">
    <location>
        <begin position="25"/>
        <end position="133"/>
    </location>
</feature>
<name>A0A1R3IYN3_COCAP</name>
<dbReference type="Proteomes" id="UP000188268">
    <property type="component" value="Unassembled WGS sequence"/>
</dbReference>
<gene>
    <name evidence="3" type="ORF">CCACVL1_08812</name>
</gene>
<dbReference type="PANTHER" id="PTHR34052:SF2">
    <property type="entry name" value="PLASTOCYANIN-LIKE DOMAIN PROTEIN"/>
    <property type="match status" value="1"/>
</dbReference>
<keyword evidence="1" id="KW-0732">Signal</keyword>
<dbReference type="InterPro" id="IPR008972">
    <property type="entry name" value="Cupredoxin"/>
</dbReference>